<keyword evidence="8" id="KW-1185">Reference proteome</keyword>
<dbReference type="CDD" id="cd07989">
    <property type="entry name" value="LPLAT_AGPAT-like"/>
    <property type="match status" value="1"/>
</dbReference>
<reference evidence="7 8" key="1">
    <citation type="submission" date="2017-06" db="EMBL/GenBank/DDBJ databases">
        <authorList>
            <person name="Kim H.J."/>
            <person name="Triplett B.A."/>
        </authorList>
    </citation>
    <scope>NUCLEOTIDE SEQUENCE [LARGE SCALE GENOMIC DNA]</scope>
    <source>
        <strain evidence="7 8">MWH-VicM1</strain>
    </source>
</reference>
<dbReference type="GO" id="GO:0003841">
    <property type="term" value="F:1-acylglycerol-3-phosphate O-acyltransferase activity"/>
    <property type="evidence" value="ECO:0007669"/>
    <property type="project" value="TreeGrafter"/>
</dbReference>
<evidence type="ECO:0000313" key="7">
    <source>
        <dbReference type="EMBL" id="SNC72272.1"/>
    </source>
</evidence>
<name>A0A212U1Y6_9BURK</name>
<dbReference type="PROSITE" id="PS51257">
    <property type="entry name" value="PROKAR_LIPOPROTEIN"/>
    <property type="match status" value="1"/>
</dbReference>
<accession>A0A212U1Y6</accession>
<dbReference type="PANTHER" id="PTHR10434:SF64">
    <property type="entry name" value="1-ACYL-SN-GLYCEROL-3-PHOSPHATE ACYLTRANSFERASE-RELATED"/>
    <property type="match status" value="1"/>
</dbReference>
<dbReference type="OrthoDB" id="9806880at2"/>
<dbReference type="Pfam" id="PF01553">
    <property type="entry name" value="Acyltransferase"/>
    <property type="match status" value="1"/>
</dbReference>
<proteinExistence type="predicted"/>
<keyword evidence="4" id="KW-0443">Lipid metabolism</keyword>
<evidence type="ECO:0000256" key="2">
    <source>
        <dbReference type="ARBA" id="ARBA00022516"/>
    </source>
</evidence>
<evidence type="ECO:0000256" key="4">
    <source>
        <dbReference type="ARBA" id="ARBA00023098"/>
    </source>
</evidence>
<dbReference type="Proteomes" id="UP000197215">
    <property type="component" value="Unassembled WGS sequence"/>
</dbReference>
<dbReference type="EMBL" id="FYEX01000002">
    <property type="protein sequence ID" value="SNC72272.1"/>
    <property type="molecule type" value="Genomic_DNA"/>
</dbReference>
<evidence type="ECO:0000313" key="8">
    <source>
        <dbReference type="Proteomes" id="UP000197215"/>
    </source>
</evidence>
<dbReference type="PANTHER" id="PTHR10434">
    <property type="entry name" value="1-ACYL-SN-GLYCEROL-3-PHOSPHATE ACYLTRANSFERASE"/>
    <property type="match status" value="1"/>
</dbReference>
<feature type="domain" description="Phospholipid/glycerol acyltransferase" evidence="6">
    <location>
        <begin position="64"/>
        <end position="176"/>
    </location>
</feature>
<comment type="pathway">
    <text evidence="1">Lipid metabolism.</text>
</comment>
<dbReference type="SMART" id="SM00563">
    <property type="entry name" value="PlsC"/>
    <property type="match status" value="1"/>
</dbReference>
<dbReference type="InterPro" id="IPR002123">
    <property type="entry name" value="Plipid/glycerol_acylTrfase"/>
</dbReference>
<sequence length="245" mass="27714">MSMKVFLLIGHILSACIQCLVLPFLPYALRSKLIQIWSRTLLSIFKIRLTIHGNHQLLNDRQSALLVSNHISWIDIHVINTVSPVIFVAKSDVAKWPIFGWIARRIGTIFIVREKISDIKRVLNLMAKYLTSQKIVCIFPEGTSTDGKTVLNFRSNLFQAAINSKARVIPICITYKERGMYSDITAFIGEMGLIDSIKKMLKSSQMEVHVHILEPLSDIDSRQELSDRAHQSIQSIVAANTTINT</sequence>
<evidence type="ECO:0000256" key="3">
    <source>
        <dbReference type="ARBA" id="ARBA00022679"/>
    </source>
</evidence>
<keyword evidence="2" id="KW-0444">Lipid biosynthesis</keyword>
<keyword evidence="5 7" id="KW-0012">Acyltransferase</keyword>
<protein>
    <submittedName>
        <fullName evidence="7">1-acyl-sn-glycerol-3-phosphate acyltransferase</fullName>
    </submittedName>
</protein>
<organism evidence="7 8">
    <name type="scientific">Polynucleobacter victoriensis</name>
    <dbReference type="NCBI Taxonomy" id="2049319"/>
    <lineage>
        <taxon>Bacteria</taxon>
        <taxon>Pseudomonadati</taxon>
        <taxon>Pseudomonadota</taxon>
        <taxon>Betaproteobacteria</taxon>
        <taxon>Burkholderiales</taxon>
        <taxon>Burkholderiaceae</taxon>
        <taxon>Polynucleobacter</taxon>
    </lineage>
</organism>
<evidence type="ECO:0000256" key="5">
    <source>
        <dbReference type="ARBA" id="ARBA00023315"/>
    </source>
</evidence>
<evidence type="ECO:0000259" key="6">
    <source>
        <dbReference type="SMART" id="SM00563"/>
    </source>
</evidence>
<dbReference type="SUPFAM" id="SSF69593">
    <property type="entry name" value="Glycerol-3-phosphate (1)-acyltransferase"/>
    <property type="match status" value="1"/>
</dbReference>
<keyword evidence="3 7" id="KW-0808">Transferase</keyword>
<dbReference type="AlphaFoldDB" id="A0A212U1Y6"/>
<gene>
    <name evidence="7" type="ORF">SAMN06295916_1548</name>
</gene>
<dbReference type="GO" id="GO:0006654">
    <property type="term" value="P:phosphatidic acid biosynthetic process"/>
    <property type="evidence" value="ECO:0007669"/>
    <property type="project" value="TreeGrafter"/>
</dbReference>
<evidence type="ECO:0000256" key="1">
    <source>
        <dbReference type="ARBA" id="ARBA00005189"/>
    </source>
</evidence>